<sequence>MIDFLAALRSKTLPIRKSFTLEDGSWQQQPQSFPLLYQCEEVAVADFDELGGILRGLAAEPQTAVISGKPIGIVGEDRIRKTRENFESCPHNWMMLDIDGLNGPEGRKLQDLTPEEVAECAVSHLPDEFKRAKCWYHLSASMGIKEGIRVHLWYWLSRPVSDQEKRGWLSDSPVDKALFSPFQLHFTADPEFVGGDDPYPERFGLYEPPAALEAVVVPDDLAERAVSRLGGPRHVRDGGVIERQEIIRDPDTGLAIDGREQLLFDLSNEVMFELCRGRQDVPSVEEINDRLWARFQEEADLEIVNDRTWTRADAEVKAKARHDEATSGKYSFRSQSRNIGLLPTQKPAYATEMVEATEAKEQLDGALEGYFDKLKQKANPRLALRLTMGLGKTTQRSLS</sequence>
<dbReference type="Proteomes" id="UP001556098">
    <property type="component" value="Unassembled WGS sequence"/>
</dbReference>
<name>A0ABV3RM77_9RHOB</name>
<evidence type="ECO:0000313" key="1">
    <source>
        <dbReference type="EMBL" id="MEW9920093.1"/>
    </source>
</evidence>
<gene>
    <name evidence="1" type="ORF">AB2B41_10790</name>
</gene>
<dbReference type="EMBL" id="JBFNXX010000006">
    <property type="protein sequence ID" value="MEW9920093.1"/>
    <property type="molecule type" value="Genomic_DNA"/>
</dbReference>
<accession>A0ABV3RM77</accession>
<reference evidence="1 2" key="1">
    <citation type="submission" date="2024-07" db="EMBL/GenBank/DDBJ databases">
        <title>Marimonas sp.nov., isolated from tidal-flat sediment.</title>
        <authorList>
            <person name="Jayan J.N."/>
            <person name="Lee S.S."/>
        </authorList>
    </citation>
    <scope>NUCLEOTIDE SEQUENCE [LARGE SCALE GENOMIC DNA]</scope>
    <source>
        <strain evidence="1 2">MJW-29</strain>
    </source>
</reference>
<comment type="caution">
    <text evidence="1">The sequence shown here is derived from an EMBL/GenBank/DDBJ whole genome shotgun (WGS) entry which is preliminary data.</text>
</comment>
<evidence type="ECO:0000313" key="2">
    <source>
        <dbReference type="Proteomes" id="UP001556098"/>
    </source>
</evidence>
<organism evidence="1 2">
    <name type="scientific">Sulfitobacter sediminis</name>
    <dbReference type="NCBI Taxonomy" id="3234186"/>
    <lineage>
        <taxon>Bacteria</taxon>
        <taxon>Pseudomonadati</taxon>
        <taxon>Pseudomonadota</taxon>
        <taxon>Alphaproteobacteria</taxon>
        <taxon>Rhodobacterales</taxon>
        <taxon>Roseobacteraceae</taxon>
        <taxon>Sulfitobacter</taxon>
    </lineage>
</organism>
<protein>
    <submittedName>
        <fullName evidence="1">Uncharacterized protein</fullName>
    </submittedName>
</protein>
<dbReference type="RefSeq" id="WP_367877788.1">
    <property type="nucleotide sequence ID" value="NZ_JBFNXX010000006.1"/>
</dbReference>
<proteinExistence type="predicted"/>
<keyword evidence="2" id="KW-1185">Reference proteome</keyword>